<organism evidence="1 2">
    <name type="scientific">Pseudonocardia yuanmonensis</name>
    <dbReference type="NCBI Taxonomy" id="1095914"/>
    <lineage>
        <taxon>Bacteria</taxon>
        <taxon>Bacillati</taxon>
        <taxon>Actinomycetota</taxon>
        <taxon>Actinomycetes</taxon>
        <taxon>Pseudonocardiales</taxon>
        <taxon>Pseudonocardiaceae</taxon>
        <taxon>Pseudonocardia</taxon>
    </lineage>
</organism>
<dbReference type="EMBL" id="BAABIC010000032">
    <property type="protein sequence ID" value="GAA4711728.1"/>
    <property type="molecule type" value="Genomic_DNA"/>
</dbReference>
<gene>
    <name evidence="1" type="ORF">GCM10023215_62740</name>
</gene>
<name>A0ABP8XN94_9PSEU</name>
<accession>A0ABP8XN94</accession>
<dbReference type="Proteomes" id="UP001500325">
    <property type="component" value="Unassembled WGS sequence"/>
</dbReference>
<dbReference type="InterPro" id="IPR011200">
    <property type="entry name" value="UCP012608"/>
</dbReference>
<protein>
    <recommendedName>
        <fullName evidence="3">DUF2332 domain-containing protein</fullName>
    </recommendedName>
</protein>
<evidence type="ECO:0000313" key="2">
    <source>
        <dbReference type="Proteomes" id="UP001500325"/>
    </source>
</evidence>
<reference evidence="2" key="1">
    <citation type="journal article" date="2019" name="Int. J. Syst. Evol. Microbiol.">
        <title>The Global Catalogue of Microorganisms (GCM) 10K type strain sequencing project: providing services to taxonomists for standard genome sequencing and annotation.</title>
        <authorList>
            <consortium name="The Broad Institute Genomics Platform"/>
            <consortium name="The Broad Institute Genome Sequencing Center for Infectious Disease"/>
            <person name="Wu L."/>
            <person name="Ma J."/>
        </authorList>
    </citation>
    <scope>NUCLEOTIDE SEQUENCE [LARGE SCALE GENOMIC DNA]</scope>
    <source>
        <strain evidence="2">JCM 18055</strain>
    </source>
</reference>
<comment type="caution">
    <text evidence="1">The sequence shown here is derived from an EMBL/GenBank/DDBJ whole genome shotgun (WGS) entry which is preliminary data.</text>
</comment>
<sequence length="389" mass="41097">METANGRERDREPGRVTDRAAQVAAQATAVADAWSAPGAPPSWWLTAALLRGIATDEVLLGIAADLPPDRQPALLLSAAVRRLADERAGDLARYFPVPGGAQPARDDGFGPALAAFARAERAELARLCAGHRYQMTEVARCLDVLPVLAAIAADDPRPLALVDLGTGAGLGLRPDRYAYRYRLPGGRELRCGHGPLELSCEVRGAAPPIPAQPPAIAARVGVDVEPHDLADPATRAWLAACVPPEAGAVQRFAAATELALAEPAPIVRGDVVDALAGAVATLPLEALVCLVDTYVHVFLGPERLAAFDAELVRLGRDVEWISIDPLVPLGPGARATVQGLDVPDHWIAENREGGVFGVVGRVSVRDGERRGRVLGRAHPSAAWLEWLPR</sequence>
<keyword evidence="2" id="KW-1185">Reference proteome</keyword>
<dbReference type="Pfam" id="PF10094">
    <property type="entry name" value="DUF2332"/>
    <property type="match status" value="1"/>
</dbReference>
<proteinExistence type="predicted"/>
<dbReference type="RefSeq" id="WP_345384418.1">
    <property type="nucleotide sequence ID" value="NZ_BAABIC010000032.1"/>
</dbReference>
<evidence type="ECO:0008006" key="3">
    <source>
        <dbReference type="Google" id="ProtNLM"/>
    </source>
</evidence>
<evidence type="ECO:0000313" key="1">
    <source>
        <dbReference type="EMBL" id="GAA4711728.1"/>
    </source>
</evidence>